<dbReference type="GO" id="GO:0008236">
    <property type="term" value="F:serine-type peptidase activity"/>
    <property type="evidence" value="ECO:0007669"/>
    <property type="project" value="InterPro"/>
</dbReference>
<reference evidence="4 5" key="1">
    <citation type="submission" date="2018-08" db="EMBL/GenBank/DDBJ databases">
        <title>Sequencing the genomes of 1000 actinobacteria strains.</title>
        <authorList>
            <person name="Klenk H.-P."/>
        </authorList>
    </citation>
    <scope>NUCLEOTIDE SEQUENCE [LARGE SCALE GENOMIC DNA]</scope>
    <source>
        <strain evidence="4 5">DSM 22891</strain>
    </source>
</reference>
<name>A0A3D9V283_THECX</name>
<dbReference type="SUPFAM" id="SSF53474">
    <property type="entry name" value="alpha/beta-Hydrolases"/>
    <property type="match status" value="1"/>
</dbReference>
<keyword evidence="5" id="KW-1185">Reference proteome</keyword>
<gene>
    <name evidence="4" type="ORF">DFJ64_0970</name>
</gene>
<evidence type="ECO:0000256" key="1">
    <source>
        <dbReference type="SAM" id="MobiDB-lite"/>
    </source>
</evidence>
<feature type="domain" description="Dipeptidylpeptidase IV N-terminal" evidence="3">
    <location>
        <begin position="123"/>
        <end position="414"/>
    </location>
</feature>
<accession>A0A3D9V283</accession>
<dbReference type="GO" id="GO:0008239">
    <property type="term" value="F:dipeptidyl-peptidase activity"/>
    <property type="evidence" value="ECO:0007669"/>
    <property type="project" value="TreeGrafter"/>
</dbReference>
<organism evidence="4 5">
    <name type="scientific">Thermasporomyces composti</name>
    <dbReference type="NCBI Taxonomy" id="696763"/>
    <lineage>
        <taxon>Bacteria</taxon>
        <taxon>Bacillati</taxon>
        <taxon>Actinomycetota</taxon>
        <taxon>Actinomycetes</taxon>
        <taxon>Propionibacteriales</taxon>
        <taxon>Nocardioidaceae</taxon>
        <taxon>Thermasporomyces</taxon>
    </lineage>
</organism>
<dbReference type="AlphaFoldDB" id="A0A3D9V283"/>
<dbReference type="Gene3D" id="2.140.10.30">
    <property type="entry name" value="Dipeptidylpeptidase IV, N-terminal domain"/>
    <property type="match status" value="1"/>
</dbReference>
<evidence type="ECO:0000259" key="2">
    <source>
        <dbReference type="Pfam" id="PF00326"/>
    </source>
</evidence>
<dbReference type="InterPro" id="IPR029058">
    <property type="entry name" value="AB_hydrolase_fold"/>
</dbReference>
<comment type="caution">
    <text evidence="4">The sequence shown here is derived from an EMBL/GenBank/DDBJ whole genome shotgun (WGS) entry which is preliminary data.</text>
</comment>
<dbReference type="InterPro" id="IPR002469">
    <property type="entry name" value="Peptidase_S9B_N"/>
</dbReference>
<evidence type="ECO:0000313" key="5">
    <source>
        <dbReference type="Proteomes" id="UP000256485"/>
    </source>
</evidence>
<dbReference type="InterPro" id="IPR001375">
    <property type="entry name" value="Peptidase_S9_cat"/>
</dbReference>
<protein>
    <submittedName>
        <fullName evidence="4">Dipeptidyl-peptidase-4</fullName>
    </submittedName>
</protein>
<evidence type="ECO:0000313" key="4">
    <source>
        <dbReference type="EMBL" id="REF35589.1"/>
    </source>
</evidence>
<evidence type="ECO:0000259" key="3">
    <source>
        <dbReference type="Pfam" id="PF00930"/>
    </source>
</evidence>
<dbReference type="EMBL" id="QTUC01000001">
    <property type="protein sequence ID" value="REF35589.1"/>
    <property type="molecule type" value="Genomic_DNA"/>
</dbReference>
<dbReference type="PANTHER" id="PTHR11731">
    <property type="entry name" value="PROTEASE FAMILY S9B,C DIPEPTIDYL-PEPTIDASE IV-RELATED"/>
    <property type="match status" value="1"/>
</dbReference>
<feature type="domain" description="Peptidase S9 prolyl oligopeptidase catalytic" evidence="2">
    <location>
        <begin position="512"/>
        <end position="708"/>
    </location>
</feature>
<dbReference type="PANTHER" id="PTHR11731:SF193">
    <property type="entry name" value="DIPEPTIDYL PEPTIDASE 9"/>
    <property type="match status" value="1"/>
</dbReference>
<dbReference type="Pfam" id="PF00930">
    <property type="entry name" value="DPPIV_N"/>
    <property type="match status" value="1"/>
</dbReference>
<dbReference type="RefSeq" id="WP_245940947.1">
    <property type="nucleotide sequence ID" value="NZ_QTUC01000001.1"/>
</dbReference>
<feature type="region of interest" description="Disordered" evidence="1">
    <location>
        <begin position="1"/>
        <end position="22"/>
    </location>
</feature>
<sequence length="715" mass="78404">MTYEDSRAEQAPGNAPPPTFPRLSARTLRFTLGAPRNFSLAPDGSRIAFLRAPSGTDRRTELWVYDVASATERRVASPTTLLDTGMEVLSPEERARRERAREGAGGIVGYACDAQVRIATFAFSSRLWLADLVDGRVQELPAVGPVVDPRPDPTGRHVAYASQSALRLVTLGEESAQERALVEPDAETVVWGLAEFIAAEELSRTRGFWWAPDGSRLLVERYDEAPVERWHLADPAHPERSPVPVRYPAAGTANAAVSLWLVDLEGNRREVEWDRDRFPYLAEVTWTSDGPPLLYVLTRDQRTAHVLTVDPETGSTSLVREITDAAWVELIPGVPTWLPDGRLVTTVDDTDTRRLAFDGTPVTPPGLQVGAILDVDERGVLVAATTEPTEQHVVRVAPDGTITHLTDDPGVHSGRAAGDLVLLVSQSLQHDGVRTRVLRGGDEVGQIESRQQTPPLTPAVTLLQLGPRRLRAAVLFPRDHTPGSRRLPLLLDPYGGPHALRVRSARAAFLASQWLADQGFCVVVADGRGTPNRGPAWERQVRNDFVSTLEDQVEVVHEIVDRYPDDVDPGRVAIRGWSYGGYLAALAVLERPDVFHAAVAGAPVTDWRLYDTAYTERYLGHPAEQPEVYERNSLLGRASQLRRPLLLIHGLADDNVVAAHTLRLSSALLAAGRPHQVLPLTGVTHMTPQEVVAENLLLLELDFLRSALAHPEPLS</sequence>
<dbReference type="Gene3D" id="3.40.50.1820">
    <property type="entry name" value="alpha/beta hydrolase"/>
    <property type="match status" value="1"/>
</dbReference>
<dbReference type="InterPro" id="IPR050278">
    <property type="entry name" value="Serine_Prot_S9B/DPPIV"/>
</dbReference>
<dbReference type="SUPFAM" id="SSF82171">
    <property type="entry name" value="DPP6 N-terminal domain-like"/>
    <property type="match status" value="1"/>
</dbReference>
<dbReference type="GO" id="GO:0006508">
    <property type="term" value="P:proteolysis"/>
    <property type="evidence" value="ECO:0007669"/>
    <property type="project" value="InterPro"/>
</dbReference>
<dbReference type="Pfam" id="PF00326">
    <property type="entry name" value="Peptidase_S9"/>
    <property type="match status" value="1"/>
</dbReference>
<proteinExistence type="predicted"/>
<dbReference type="Proteomes" id="UP000256485">
    <property type="component" value="Unassembled WGS sequence"/>
</dbReference>